<gene>
    <name evidence="1" type="ORF">GCM10008938_32980</name>
</gene>
<comment type="caution">
    <text evidence="1">The sequence shown here is derived from an EMBL/GenBank/DDBJ whole genome shotgun (WGS) entry which is preliminary data.</text>
</comment>
<evidence type="ECO:0000313" key="1">
    <source>
        <dbReference type="EMBL" id="GGJ44104.1"/>
    </source>
</evidence>
<evidence type="ECO:0000313" key="2">
    <source>
        <dbReference type="Proteomes" id="UP000632222"/>
    </source>
</evidence>
<name>A0ABQ2D378_9DEIO</name>
<dbReference type="EMBL" id="BMOD01000014">
    <property type="protein sequence ID" value="GGJ44104.1"/>
    <property type="molecule type" value="Genomic_DNA"/>
</dbReference>
<dbReference type="Proteomes" id="UP000632222">
    <property type="component" value="Unassembled WGS sequence"/>
</dbReference>
<sequence>MEAEPCTSLLILTGHPTVIIGDNGAYLHLDADDGTGLFLRTPVSLKLQQKLLHRLECRLKVQYFLHTHRDGRVHNHLSRPFRIQAYPEGDPINQVVVRGKVVQMNKIEMQAVVRIFSEQLQEPFIVHARGQNDMLNVALDFWAVKISGQVQPDLQVVAHAIEQARVVIPEKFKGWRPDLSWRRAFLPQ</sequence>
<reference evidence="2" key="1">
    <citation type="journal article" date="2019" name="Int. J. Syst. Evol. Microbiol.">
        <title>The Global Catalogue of Microorganisms (GCM) 10K type strain sequencing project: providing services to taxonomists for standard genome sequencing and annotation.</title>
        <authorList>
            <consortium name="The Broad Institute Genomics Platform"/>
            <consortium name="The Broad Institute Genome Sequencing Center for Infectious Disease"/>
            <person name="Wu L."/>
            <person name="Ma J."/>
        </authorList>
    </citation>
    <scope>NUCLEOTIDE SEQUENCE [LARGE SCALE GENOMIC DNA]</scope>
    <source>
        <strain evidence="2">JCM 14370</strain>
    </source>
</reference>
<keyword evidence="2" id="KW-1185">Reference proteome</keyword>
<accession>A0ABQ2D378</accession>
<organism evidence="1 2">
    <name type="scientific">Deinococcus roseus</name>
    <dbReference type="NCBI Taxonomy" id="392414"/>
    <lineage>
        <taxon>Bacteria</taxon>
        <taxon>Thermotogati</taxon>
        <taxon>Deinococcota</taxon>
        <taxon>Deinococci</taxon>
        <taxon>Deinococcales</taxon>
        <taxon>Deinococcaceae</taxon>
        <taxon>Deinococcus</taxon>
    </lineage>
</organism>
<protein>
    <submittedName>
        <fullName evidence="1">Uncharacterized protein</fullName>
    </submittedName>
</protein>
<dbReference type="RefSeq" id="WP_189004335.1">
    <property type="nucleotide sequence ID" value="NZ_BMOD01000014.1"/>
</dbReference>
<proteinExistence type="predicted"/>